<evidence type="ECO:0000313" key="6">
    <source>
        <dbReference type="EMBL" id="MCL6281995.1"/>
    </source>
</evidence>
<sequence length="211" mass="23463">MRSGSVTDTVQQITRRPQQKRGKAKFEAILDATKSMMVESGSVGLRIQDISARSGVSVGGIYQYFPSKEAIVQEIADRYNDWVGALIFADLTEVPEDAAGFEALFREIFEGYAKAHLSDEHSLGIFLCISSEQTLMQRSMEASMDHAQKITEITGHLFPQWSEAQFTQRIYLAMVMSRTLVEAALAAPEADRAALLDTGFDILITSFRRAE</sequence>
<accession>A0ABT0PWL3</accession>
<dbReference type="InterPro" id="IPR050109">
    <property type="entry name" value="HTH-type_TetR-like_transc_reg"/>
</dbReference>
<keyword evidence="2 4" id="KW-0238">DNA-binding</keyword>
<evidence type="ECO:0000313" key="7">
    <source>
        <dbReference type="Proteomes" id="UP001203880"/>
    </source>
</evidence>
<evidence type="ECO:0000256" key="4">
    <source>
        <dbReference type="PROSITE-ProRule" id="PRU00335"/>
    </source>
</evidence>
<name>A0ABT0PWL3_9RHOB</name>
<dbReference type="SUPFAM" id="SSF46689">
    <property type="entry name" value="Homeodomain-like"/>
    <property type="match status" value="1"/>
</dbReference>
<evidence type="ECO:0000256" key="3">
    <source>
        <dbReference type="ARBA" id="ARBA00023163"/>
    </source>
</evidence>
<dbReference type="InterPro" id="IPR009057">
    <property type="entry name" value="Homeodomain-like_sf"/>
</dbReference>
<feature type="DNA-binding region" description="H-T-H motif" evidence="4">
    <location>
        <begin position="46"/>
        <end position="65"/>
    </location>
</feature>
<dbReference type="RefSeq" id="WP_249705927.1">
    <property type="nucleotide sequence ID" value="NZ_JAMFMB010000001.1"/>
</dbReference>
<keyword evidence="7" id="KW-1185">Reference proteome</keyword>
<dbReference type="Gene3D" id="1.10.357.10">
    <property type="entry name" value="Tetracycline Repressor, domain 2"/>
    <property type="match status" value="1"/>
</dbReference>
<dbReference type="Pfam" id="PF00440">
    <property type="entry name" value="TetR_N"/>
    <property type="match status" value="1"/>
</dbReference>
<protein>
    <submittedName>
        <fullName evidence="6">TetR/AcrR family transcriptional regulator</fullName>
    </submittedName>
</protein>
<evidence type="ECO:0000256" key="2">
    <source>
        <dbReference type="ARBA" id="ARBA00023125"/>
    </source>
</evidence>
<gene>
    <name evidence="6" type="ORF">M3P21_00505</name>
</gene>
<dbReference type="PROSITE" id="PS50977">
    <property type="entry name" value="HTH_TETR_2"/>
    <property type="match status" value="1"/>
</dbReference>
<keyword evidence="3" id="KW-0804">Transcription</keyword>
<comment type="caution">
    <text evidence="6">The sequence shown here is derived from an EMBL/GenBank/DDBJ whole genome shotgun (WGS) entry which is preliminary data.</text>
</comment>
<dbReference type="PANTHER" id="PTHR30055:SF234">
    <property type="entry name" value="HTH-TYPE TRANSCRIPTIONAL REGULATOR BETI"/>
    <property type="match status" value="1"/>
</dbReference>
<evidence type="ECO:0000259" key="5">
    <source>
        <dbReference type="PROSITE" id="PS50977"/>
    </source>
</evidence>
<organism evidence="6 7">
    <name type="scientific">Ruegeria spongiae</name>
    <dbReference type="NCBI Taxonomy" id="2942209"/>
    <lineage>
        <taxon>Bacteria</taxon>
        <taxon>Pseudomonadati</taxon>
        <taxon>Pseudomonadota</taxon>
        <taxon>Alphaproteobacteria</taxon>
        <taxon>Rhodobacterales</taxon>
        <taxon>Roseobacteraceae</taxon>
        <taxon>Ruegeria</taxon>
    </lineage>
</organism>
<dbReference type="EMBL" id="JAMFMB010000001">
    <property type="protein sequence ID" value="MCL6281995.1"/>
    <property type="molecule type" value="Genomic_DNA"/>
</dbReference>
<proteinExistence type="predicted"/>
<dbReference type="Proteomes" id="UP001203880">
    <property type="component" value="Unassembled WGS sequence"/>
</dbReference>
<feature type="domain" description="HTH tetR-type" evidence="5">
    <location>
        <begin position="23"/>
        <end position="83"/>
    </location>
</feature>
<evidence type="ECO:0000256" key="1">
    <source>
        <dbReference type="ARBA" id="ARBA00023015"/>
    </source>
</evidence>
<reference evidence="6" key="1">
    <citation type="submission" date="2022-05" db="EMBL/GenBank/DDBJ databases">
        <authorList>
            <person name="Park J.-S."/>
        </authorList>
    </citation>
    <scope>NUCLEOTIDE SEQUENCE</scope>
    <source>
        <strain evidence="6">2012CJ41-6</strain>
    </source>
</reference>
<dbReference type="InterPro" id="IPR001647">
    <property type="entry name" value="HTH_TetR"/>
</dbReference>
<dbReference type="PANTHER" id="PTHR30055">
    <property type="entry name" value="HTH-TYPE TRANSCRIPTIONAL REGULATOR RUTR"/>
    <property type="match status" value="1"/>
</dbReference>
<keyword evidence="1" id="KW-0805">Transcription regulation</keyword>
<dbReference type="PRINTS" id="PR00455">
    <property type="entry name" value="HTHTETR"/>
</dbReference>